<dbReference type="Gene3D" id="1.10.1660.10">
    <property type="match status" value="1"/>
</dbReference>
<protein>
    <submittedName>
        <fullName evidence="2">DNA-binding protein</fullName>
    </submittedName>
</protein>
<evidence type="ECO:0000313" key="2">
    <source>
        <dbReference type="EMBL" id="AZJ33781.1"/>
    </source>
</evidence>
<dbReference type="InterPro" id="IPR009061">
    <property type="entry name" value="DNA-bd_dom_put_sf"/>
</dbReference>
<gene>
    <name evidence="2" type="ORF">D6200_14885</name>
</gene>
<dbReference type="EMBL" id="CP032544">
    <property type="protein sequence ID" value="AZJ33781.1"/>
    <property type="molecule type" value="Genomic_DNA"/>
</dbReference>
<dbReference type="InterPro" id="IPR041657">
    <property type="entry name" value="HTH_17"/>
</dbReference>
<keyword evidence="3" id="KW-1185">Reference proteome</keyword>
<keyword evidence="2" id="KW-0238">DNA-binding</keyword>
<evidence type="ECO:0000313" key="3">
    <source>
        <dbReference type="Proteomes" id="UP000269693"/>
    </source>
</evidence>
<reference evidence="2 3" key="1">
    <citation type="submission" date="2018-09" db="EMBL/GenBank/DDBJ databases">
        <title>Insights into the microbiota of Asian seabass (Lates calcarifer) with tenacibaculosis symptoms and description of sp. nov. Tenacibaculum singaporense.</title>
        <authorList>
            <person name="Miyake S."/>
            <person name="Soh M."/>
            <person name="Azman M.N."/>
            <person name="Ngoh S.Y."/>
            <person name="Orban L."/>
            <person name="Seedorf H."/>
        </authorList>
    </citation>
    <scope>NUCLEOTIDE SEQUENCE [LARGE SCALE GENOMIC DNA]</scope>
    <source>
        <strain evidence="2 3">DSM 13764</strain>
    </source>
</reference>
<accession>A0ABN5T8S4</accession>
<dbReference type="RefSeq" id="WP_083574755.1">
    <property type="nucleotide sequence ID" value="NZ_CANLMG010000003.1"/>
</dbReference>
<proteinExistence type="predicted"/>
<dbReference type="Proteomes" id="UP000269693">
    <property type="component" value="Chromosome"/>
</dbReference>
<dbReference type="GO" id="GO:0003677">
    <property type="term" value="F:DNA binding"/>
    <property type="evidence" value="ECO:0007669"/>
    <property type="project" value="UniProtKB-KW"/>
</dbReference>
<name>A0ABN5T8S4_9FLAO</name>
<dbReference type="Pfam" id="PF12728">
    <property type="entry name" value="HTH_17"/>
    <property type="match status" value="1"/>
</dbReference>
<organism evidence="2 3">
    <name type="scientific">Tenacibaculum mesophilum</name>
    <dbReference type="NCBI Taxonomy" id="104268"/>
    <lineage>
        <taxon>Bacteria</taxon>
        <taxon>Pseudomonadati</taxon>
        <taxon>Bacteroidota</taxon>
        <taxon>Flavobacteriia</taxon>
        <taxon>Flavobacteriales</taxon>
        <taxon>Flavobacteriaceae</taxon>
        <taxon>Tenacibaculum</taxon>
    </lineage>
</organism>
<dbReference type="SUPFAM" id="SSF46955">
    <property type="entry name" value="Putative DNA-binding domain"/>
    <property type="match status" value="1"/>
</dbReference>
<sequence length="106" mass="12099">MLIKIKKHILKNIIVTTPEELIGLIDTAVSTRINPLEDLINSKLNPKKENVTVKEAAKRLNVTELTIRNYIKKGVIDASKIGRRIVINLEALENTLKEVKSLKYRR</sequence>
<evidence type="ECO:0000259" key="1">
    <source>
        <dbReference type="Pfam" id="PF12728"/>
    </source>
</evidence>
<dbReference type="NCBIfam" id="TIGR01764">
    <property type="entry name" value="excise"/>
    <property type="match status" value="1"/>
</dbReference>
<feature type="domain" description="Helix-turn-helix" evidence="1">
    <location>
        <begin position="52"/>
        <end position="94"/>
    </location>
</feature>
<dbReference type="InterPro" id="IPR010093">
    <property type="entry name" value="SinI_DNA-bd"/>
</dbReference>